<feature type="region of interest" description="Disordered" evidence="2">
    <location>
        <begin position="527"/>
        <end position="588"/>
    </location>
</feature>
<evidence type="ECO:0000313" key="4">
    <source>
        <dbReference type="Proteomes" id="UP001205105"/>
    </source>
</evidence>
<keyword evidence="4" id="KW-1185">Reference proteome</keyword>
<reference evidence="3" key="1">
    <citation type="submission" date="2020-11" db="EMBL/GenBank/DDBJ databases">
        <title>Chlorella ohadii genome sequencing and assembly.</title>
        <authorList>
            <person name="Murik O."/>
            <person name="Treves H."/>
            <person name="Kedem I."/>
            <person name="Shotland Y."/>
            <person name="Kaplan A."/>
        </authorList>
    </citation>
    <scope>NUCLEOTIDE SEQUENCE</scope>
    <source>
        <strain evidence="3">1</strain>
    </source>
</reference>
<accession>A0AAD5DR20</accession>
<feature type="coiled-coil region" evidence="1">
    <location>
        <begin position="408"/>
        <end position="449"/>
    </location>
</feature>
<feature type="region of interest" description="Disordered" evidence="2">
    <location>
        <begin position="130"/>
        <end position="252"/>
    </location>
</feature>
<name>A0AAD5DR20_9CHLO</name>
<feature type="compositionally biased region" description="Low complexity" evidence="2">
    <location>
        <begin position="52"/>
        <end position="86"/>
    </location>
</feature>
<dbReference type="EMBL" id="JADXDR010000049">
    <property type="protein sequence ID" value="KAI7842687.1"/>
    <property type="molecule type" value="Genomic_DNA"/>
</dbReference>
<evidence type="ECO:0000256" key="2">
    <source>
        <dbReference type="SAM" id="MobiDB-lite"/>
    </source>
</evidence>
<sequence length="588" mass="59731">MGRHSKRQPVHLQSAALGELLGGPAPAALQTEGSWGMQELEQVEAAEPVHTLPPSLVQPLPQSRELPPARAASPPSPPAMSEAPAADYTRRNAARLGGDGVAGIFGGAGEEGAVRKSGNYMAALSSIKPGLSDAQKAKQASQREQLKRELEEQIREKQAAEARRKAAQAAQEEEEERKLRAYWAAQAAQAAAERDGTAGRPTGAAGMDRAQHGGRAAAVPAAAGRGRASGAQGAAEPQLGAGSGPTPSKRDEALVQPGITVFLPPDRAAERRGALQARQATDPCSQDAEAVQPLGLLAGAADQQVGAPAAGAGAAAAAWRQLQELAGGQYPAAAAALLAQQQAAAALLAAANPAVAAGGLPLFPYSPVLLHTLVAAGAGISAGPAAGAAQQAPPAAAGGADPQVLGLLREVQREQQRMREQLEAVAGDVTAARSERDKARQDLQRVQRLLEERQAGGQQGWAAASASAHNASFDSDGGLLAVTSHVLPIGAACIPSRLGSPATGGAAQQGMEGVALPARYQQQPLEPWEKQEQRAGGATAGRVAVQQSGASRAAGKRQGWGQPGAALQAKGKAGPVAAKQAPARGWRK</sequence>
<protein>
    <submittedName>
        <fullName evidence="3">Uncharacterized protein</fullName>
    </submittedName>
</protein>
<feature type="region of interest" description="Disordered" evidence="2">
    <location>
        <begin position="43"/>
        <end position="92"/>
    </location>
</feature>
<dbReference type="Proteomes" id="UP001205105">
    <property type="component" value="Unassembled WGS sequence"/>
</dbReference>
<gene>
    <name evidence="3" type="ORF">COHA_003618</name>
</gene>
<comment type="caution">
    <text evidence="3">The sequence shown here is derived from an EMBL/GenBank/DDBJ whole genome shotgun (WGS) entry which is preliminary data.</text>
</comment>
<proteinExistence type="predicted"/>
<feature type="compositionally biased region" description="Low complexity" evidence="2">
    <location>
        <begin position="534"/>
        <end position="547"/>
    </location>
</feature>
<keyword evidence="1" id="KW-0175">Coiled coil</keyword>
<dbReference type="AlphaFoldDB" id="A0AAD5DR20"/>
<evidence type="ECO:0000256" key="1">
    <source>
        <dbReference type="SAM" id="Coils"/>
    </source>
</evidence>
<evidence type="ECO:0000313" key="3">
    <source>
        <dbReference type="EMBL" id="KAI7842687.1"/>
    </source>
</evidence>
<feature type="compositionally biased region" description="Low complexity" evidence="2">
    <location>
        <begin position="213"/>
        <end position="235"/>
    </location>
</feature>
<organism evidence="3 4">
    <name type="scientific">Chlorella ohadii</name>
    <dbReference type="NCBI Taxonomy" id="2649997"/>
    <lineage>
        <taxon>Eukaryota</taxon>
        <taxon>Viridiplantae</taxon>
        <taxon>Chlorophyta</taxon>
        <taxon>core chlorophytes</taxon>
        <taxon>Trebouxiophyceae</taxon>
        <taxon>Chlorellales</taxon>
        <taxon>Chlorellaceae</taxon>
        <taxon>Chlorella clade</taxon>
        <taxon>Chlorella</taxon>
    </lineage>
</organism>
<feature type="compositionally biased region" description="Basic and acidic residues" evidence="2">
    <location>
        <begin position="144"/>
        <end position="164"/>
    </location>
</feature>